<organism evidence="11 12">
    <name type="scientific">Brevibacterium ammoniilyticum</name>
    <dbReference type="NCBI Taxonomy" id="1046555"/>
    <lineage>
        <taxon>Bacteria</taxon>
        <taxon>Bacillati</taxon>
        <taxon>Actinomycetota</taxon>
        <taxon>Actinomycetes</taxon>
        <taxon>Micrococcales</taxon>
        <taxon>Brevibacteriaceae</taxon>
        <taxon>Brevibacterium</taxon>
    </lineage>
</organism>
<sequence>MRISTQFNGLGIGSGGDPIYAYDRTPNAQSLRMYVFDHSTNTWTDTGRTYNTATTTTGSFNGSLIGGAVDLSTDQYYFGGFVSGGNQFKIWRYNHSTGAFTFKGTINTAGTTTGNANGDFAFDNAGNLFIVRNLNTETRIFSVTNEALAAANGGTISSSASGPRTTSAGMNGVAFDSAGKAYMATGTTLYSYDMPGFTNEDPVTSTLGTSTDLASCGSAPTVTVEKDVKNRVNSSDQFALTLALGQSQMGTTTTSGTANGIQPQRVGPIVTGRGAQITVSEAAASGTDLSKYSSSYSCTIDGQPLSGSSGTGTSKTITIPPTGTEIVCRFVNSPLTADVTVNKKTQDQNGANTQDAAGWTVGAKATATSGTVTRTPNQDTQQTGTDGNAKWTLAFGSASARANLAVSESQQTGYEFVSGSCKITRLDGTTANVTLSGAAEQTLSSAIQPGDKVECGYVNKKTAADVTVNKDWVIDGKTVANGSQPDGISAKLLLDPAGQPTGDPAFGQKRTGFAVGDTVKIGETTTIDAQKFPGCTLKSKTISGPGITGTVALTDNFSTKLQGASSTYKVTNTVECQTLTIVKNVENDNGGTLTAADWNQKLFATPGSGSRLVYNSGEKKYVPTGVYTISEDSVVGYEQVSVVCTGGASYDDATKRVTVNGGQNATCTIKNTDSTGTVAWQKTNESGDLLDGSEWTIRDSSGNEINLDDCVANSADGCTGRDKDPAAGKFRVDKLGWGDYTLVETKAPGGYKLDETPRKFTISREKLDFAFDEPIVNKQAKSPQLPFTGGIGTVGFVIAGAALLLAGAAAALWQYRRRMHGRS</sequence>
<dbReference type="EMBL" id="BAABNP010000017">
    <property type="protein sequence ID" value="GAA5342080.1"/>
    <property type="molecule type" value="Genomic_DNA"/>
</dbReference>
<evidence type="ECO:0000259" key="10">
    <source>
        <dbReference type="Pfam" id="PF20674"/>
    </source>
</evidence>
<accession>A0ABP9U9P5</accession>
<gene>
    <name evidence="11" type="ORF">KACC15558_31210</name>
</gene>
<evidence type="ECO:0000259" key="7">
    <source>
        <dbReference type="Pfam" id="PF00746"/>
    </source>
</evidence>
<dbReference type="InterPro" id="IPR048834">
    <property type="entry name" value="SpaA_pre-album"/>
</dbReference>
<feature type="transmembrane region" description="Helical" evidence="6">
    <location>
        <begin position="787"/>
        <end position="813"/>
    </location>
</feature>
<keyword evidence="6" id="KW-0812">Transmembrane</keyword>
<dbReference type="Pfam" id="PF00746">
    <property type="entry name" value="Gram_pos_anchor"/>
    <property type="match status" value="1"/>
</dbReference>
<proteinExistence type="predicted"/>
<dbReference type="SUPFAM" id="SSF75011">
    <property type="entry name" value="3-carboxy-cis,cis-mucoante lactonizing enzyme"/>
    <property type="match status" value="1"/>
</dbReference>
<reference evidence="11 12" key="1">
    <citation type="submission" date="2024-02" db="EMBL/GenBank/DDBJ databases">
        <title>Characterization of antibiotic resistant novel bacterial strains and their environmental applications.</title>
        <authorList>
            <person name="Manzoor S."/>
            <person name="Abbas S."/>
            <person name="Arshad M."/>
            <person name="Li W.J."/>
            <person name="Ahmed I."/>
        </authorList>
    </citation>
    <scope>NUCLEOTIDE SEQUENCE [LARGE SCALE GENOMIC DNA]</scope>
    <source>
        <strain evidence="11 12">KACC 15558</strain>
    </source>
</reference>
<comment type="caution">
    <text evidence="11">The sequence shown here is derived from an EMBL/GenBank/DDBJ whole genome shotgun (WGS) entry which is preliminary data.</text>
</comment>
<dbReference type="InterPro" id="IPR045826">
    <property type="entry name" value="SpaA_PFL_dom_2"/>
</dbReference>
<feature type="domain" description="SpaA-like prealbumin fold" evidence="8">
    <location>
        <begin position="676"/>
        <end position="766"/>
    </location>
</feature>
<keyword evidence="1" id="KW-0134">Cell wall</keyword>
<keyword evidence="2" id="KW-0964">Secreted</keyword>
<keyword evidence="6" id="KW-0472">Membrane</keyword>
<dbReference type="Pfam" id="PF19403">
    <property type="entry name" value="SpaA_2"/>
    <property type="match status" value="1"/>
</dbReference>
<evidence type="ECO:0000256" key="6">
    <source>
        <dbReference type="SAM" id="Phobius"/>
    </source>
</evidence>
<feature type="domain" description="SpaA-like prealbumin fold" evidence="10">
    <location>
        <begin position="221"/>
        <end position="334"/>
    </location>
</feature>
<dbReference type="NCBIfam" id="TIGR01167">
    <property type="entry name" value="LPXTG_anchor"/>
    <property type="match status" value="1"/>
</dbReference>
<evidence type="ECO:0000259" key="8">
    <source>
        <dbReference type="Pfam" id="PF17802"/>
    </source>
</evidence>
<evidence type="ECO:0000256" key="1">
    <source>
        <dbReference type="ARBA" id="ARBA00022512"/>
    </source>
</evidence>
<dbReference type="Gene3D" id="2.60.40.10">
    <property type="entry name" value="Immunoglobulins"/>
    <property type="match status" value="1"/>
</dbReference>
<keyword evidence="4" id="KW-0572">Peptidoglycan-anchor</keyword>
<dbReference type="InterPro" id="IPR019931">
    <property type="entry name" value="LPXTG_anchor"/>
</dbReference>
<protein>
    <submittedName>
        <fullName evidence="11">Uncharacterized protein</fullName>
    </submittedName>
</protein>
<evidence type="ECO:0000259" key="9">
    <source>
        <dbReference type="Pfam" id="PF19403"/>
    </source>
</evidence>
<keyword evidence="6" id="KW-1133">Transmembrane helix</keyword>
<evidence type="ECO:0000313" key="11">
    <source>
        <dbReference type="EMBL" id="GAA5342080.1"/>
    </source>
</evidence>
<dbReference type="Pfam" id="PF17802">
    <property type="entry name" value="SpaA"/>
    <property type="match status" value="1"/>
</dbReference>
<dbReference type="InterPro" id="IPR041033">
    <property type="entry name" value="SpaA_PFL_dom_1"/>
</dbReference>
<feature type="domain" description="SpaA-like prealbumin fold" evidence="9">
    <location>
        <begin position="577"/>
        <end position="669"/>
    </location>
</feature>
<keyword evidence="12" id="KW-1185">Reference proteome</keyword>
<feature type="domain" description="Gram-positive cocci surface proteins LPxTG" evidence="7">
    <location>
        <begin position="778"/>
        <end position="810"/>
    </location>
</feature>
<dbReference type="Proteomes" id="UP001498935">
    <property type="component" value="Unassembled WGS sequence"/>
</dbReference>
<evidence type="ECO:0000313" key="12">
    <source>
        <dbReference type="Proteomes" id="UP001498935"/>
    </source>
</evidence>
<evidence type="ECO:0000256" key="5">
    <source>
        <dbReference type="SAM" id="MobiDB-lite"/>
    </source>
</evidence>
<evidence type="ECO:0000256" key="3">
    <source>
        <dbReference type="ARBA" id="ARBA00022729"/>
    </source>
</evidence>
<dbReference type="InterPro" id="IPR013783">
    <property type="entry name" value="Ig-like_fold"/>
</dbReference>
<name>A0ABP9U9P5_9MICO</name>
<evidence type="ECO:0000256" key="4">
    <source>
        <dbReference type="ARBA" id="ARBA00023088"/>
    </source>
</evidence>
<dbReference type="RefSeq" id="WP_342038941.1">
    <property type="nucleotide sequence ID" value="NZ_BAABBK010000019.1"/>
</dbReference>
<evidence type="ECO:0000256" key="2">
    <source>
        <dbReference type="ARBA" id="ARBA00022525"/>
    </source>
</evidence>
<feature type="compositionally biased region" description="Polar residues" evidence="5">
    <location>
        <begin position="367"/>
        <end position="386"/>
    </location>
</feature>
<keyword evidence="3" id="KW-0732">Signal</keyword>
<feature type="region of interest" description="Disordered" evidence="5">
    <location>
        <begin position="367"/>
        <end position="388"/>
    </location>
</feature>
<dbReference type="Pfam" id="PF20674">
    <property type="entry name" value="SpaA_3"/>
    <property type="match status" value="1"/>
</dbReference>